<dbReference type="InterPro" id="IPR038056">
    <property type="entry name" value="YjbR-like_sf"/>
</dbReference>
<reference evidence="2" key="1">
    <citation type="journal article" date="2019" name="Int. J. Syst. Evol. Microbiol.">
        <title>The Global Catalogue of Microorganisms (GCM) 10K type strain sequencing project: providing services to taxonomists for standard genome sequencing and annotation.</title>
        <authorList>
            <consortium name="The Broad Institute Genomics Platform"/>
            <consortium name="The Broad Institute Genome Sequencing Center for Infectious Disease"/>
            <person name="Wu L."/>
            <person name="Ma J."/>
        </authorList>
    </citation>
    <scope>NUCLEOTIDE SEQUENCE [LARGE SCALE GENOMIC DNA]</scope>
    <source>
        <strain evidence="2">CCUG 57113</strain>
    </source>
</reference>
<proteinExistence type="predicted"/>
<gene>
    <name evidence="1" type="ORF">ACFPPD_26780</name>
</gene>
<comment type="caution">
    <text evidence="1">The sequence shown here is derived from an EMBL/GenBank/DDBJ whole genome shotgun (WGS) entry which is preliminary data.</text>
</comment>
<dbReference type="EMBL" id="JBHSMH010000120">
    <property type="protein sequence ID" value="MFC5472295.1"/>
    <property type="molecule type" value="Genomic_DNA"/>
</dbReference>
<accession>A0ABW0M2J0</accession>
<dbReference type="Pfam" id="PF04237">
    <property type="entry name" value="YjbR"/>
    <property type="match status" value="1"/>
</dbReference>
<evidence type="ECO:0000313" key="2">
    <source>
        <dbReference type="Proteomes" id="UP001596105"/>
    </source>
</evidence>
<protein>
    <submittedName>
        <fullName evidence="1">MmcQ/YjbR family DNA-binding protein</fullName>
    </submittedName>
</protein>
<organism evidence="1 2">
    <name type="scientific">Cohnella suwonensis</name>
    <dbReference type="NCBI Taxonomy" id="696072"/>
    <lineage>
        <taxon>Bacteria</taxon>
        <taxon>Bacillati</taxon>
        <taxon>Bacillota</taxon>
        <taxon>Bacilli</taxon>
        <taxon>Bacillales</taxon>
        <taxon>Paenibacillaceae</taxon>
        <taxon>Cohnella</taxon>
    </lineage>
</organism>
<dbReference type="RefSeq" id="WP_209749788.1">
    <property type="nucleotide sequence ID" value="NZ_JBHSMH010000120.1"/>
</dbReference>
<evidence type="ECO:0000313" key="1">
    <source>
        <dbReference type="EMBL" id="MFC5472295.1"/>
    </source>
</evidence>
<dbReference type="GO" id="GO:0003677">
    <property type="term" value="F:DNA binding"/>
    <property type="evidence" value="ECO:0007669"/>
    <property type="project" value="UniProtKB-KW"/>
</dbReference>
<keyword evidence="2" id="KW-1185">Reference proteome</keyword>
<dbReference type="Gene3D" id="3.90.1150.30">
    <property type="match status" value="1"/>
</dbReference>
<name>A0ABW0M2J0_9BACL</name>
<dbReference type="SUPFAM" id="SSF142906">
    <property type="entry name" value="YjbR-like"/>
    <property type="match status" value="1"/>
</dbReference>
<dbReference type="Proteomes" id="UP001596105">
    <property type="component" value="Unassembled WGS sequence"/>
</dbReference>
<sequence length="112" mass="12934">MITIQEIRDYCLSLPETVELDHWGKPSFRIRNKIIAVFQPDGITLTIKASPEDKAIYSDIDPNVYRIPESFANMNYLNVHLPFADRTEVQGLIRKAWSSIAPKKLVKAYLER</sequence>
<dbReference type="InterPro" id="IPR058532">
    <property type="entry name" value="YjbR/MT2646/Rv2570-like"/>
</dbReference>
<keyword evidence="1" id="KW-0238">DNA-binding</keyword>